<dbReference type="PANTHER" id="PTHR43031">
    <property type="entry name" value="FAD-DEPENDENT OXIDOREDUCTASE"/>
    <property type="match status" value="1"/>
</dbReference>
<sequence>MHYFLILIAFITFSGNAQHSLRDVLDKYNDESIPYIHVSELAKLDKSKVILVDAREKEEFNISHLKNAFYSGYNDFDPRFLKQNRISKDRKIIVYCSLGVRSEDIAKKIRKLGYTEVYNLYGGIFEWKNKGFPVFDTEGKTTEKVHAFSKEWGIYLKKGQKVYE</sequence>
<dbReference type="InterPro" id="IPR050229">
    <property type="entry name" value="GlpE_sulfurtransferase"/>
</dbReference>
<dbReference type="PANTHER" id="PTHR43031:SF1">
    <property type="entry name" value="PYRIDINE NUCLEOTIDE-DISULPHIDE OXIDOREDUCTASE"/>
    <property type="match status" value="1"/>
</dbReference>
<evidence type="ECO:0000313" key="2">
    <source>
        <dbReference type="EMBL" id="NER14770.1"/>
    </source>
</evidence>
<dbReference type="RefSeq" id="WP_163608050.1">
    <property type="nucleotide sequence ID" value="NZ_JAABOO010000003.1"/>
</dbReference>
<keyword evidence="3" id="KW-1185">Reference proteome</keyword>
<dbReference type="Gene3D" id="3.40.250.10">
    <property type="entry name" value="Rhodanese-like domain"/>
    <property type="match status" value="1"/>
</dbReference>
<accession>A0A6P0UQL3</accession>
<reference evidence="2 3" key="1">
    <citation type="submission" date="2020-01" db="EMBL/GenBank/DDBJ databases">
        <title>Leptobacterium flavescens.</title>
        <authorList>
            <person name="Wang G."/>
        </authorList>
    </citation>
    <scope>NUCLEOTIDE SEQUENCE [LARGE SCALE GENOMIC DNA]</scope>
    <source>
        <strain evidence="2 3">KCTC 22160</strain>
    </source>
</reference>
<dbReference type="CDD" id="cd00158">
    <property type="entry name" value="RHOD"/>
    <property type="match status" value="1"/>
</dbReference>
<proteinExistence type="predicted"/>
<dbReference type="AlphaFoldDB" id="A0A6P0UQL3"/>
<gene>
    <name evidence="2" type="ORF">GWK08_15035</name>
</gene>
<dbReference type="NCBIfam" id="NF045521">
    <property type="entry name" value="rhoda_near_glyco"/>
    <property type="match status" value="1"/>
</dbReference>
<dbReference type="InterPro" id="IPR001763">
    <property type="entry name" value="Rhodanese-like_dom"/>
</dbReference>
<dbReference type="Pfam" id="PF00581">
    <property type="entry name" value="Rhodanese"/>
    <property type="match status" value="1"/>
</dbReference>
<dbReference type="SMART" id="SM00450">
    <property type="entry name" value="RHOD"/>
    <property type="match status" value="1"/>
</dbReference>
<comment type="caution">
    <text evidence="2">The sequence shown here is derived from an EMBL/GenBank/DDBJ whole genome shotgun (WGS) entry which is preliminary data.</text>
</comment>
<organism evidence="2 3">
    <name type="scientific">Leptobacterium flavescens</name>
    <dbReference type="NCBI Taxonomy" id="472055"/>
    <lineage>
        <taxon>Bacteria</taxon>
        <taxon>Pseudomonadati</taxon>
        <taxon>Bacteroidota</taxon>
        <taxon>Flavobacteriia</taxon>
        <taxon>Flavobacteriales</taxon>
        <taxon>Flavobacteriaceae</taxon>
        <taxon>Leptobacterium</taxon>
    </lineage>
</organism>
<evidence type="ECO:0000259" key="1">
    <source>
        <dbReference type="PROSITE" id="PS50206"/>
    </source>
</evidence>
<dbReference type="Proteomes" id="UP000468581">
    <property type="component" value="Unassembled WGS sequence"/>
</dbReference>
<dbReference type="SUPFAM" id="SSF52821">
    <property type="entry name" value="Rhodanese/Cell cycle control phosphatase"/>
    <property type="match status" value="1"/>
</dbReference>
<dbReference type="EMBL" id="JAABOO010000003">
    <property type="protein sequence ID" value="NER14770.1"/>
    <property type="molecule type" value="Genomic_DNA"/>
</dbReference>
<evidence type="ECO:0000313" key="3">
    <source>
        <dbReference type="Proteomes" id="UP000468581"/>
    </source>
</evidence>
<protein>
    <submittedName>
        <fullName evidence="2">Rhodanese-like domain-containing protein</fullName>
    </submittedName>
</protein>
<name>A0A6P0UQL3_9FLAO</name>
<dbReference type="InterPro" id="IPR036873">
    <property type="entry name" value="Rhodanese-like_dom_sf"/>
</dbReference>
<feature type="domain" description="Rhodanese" evidence="1">
    <location>
        <begin position="45"/>
        <end position="136"/>
    </location>
</feature>
<dbReference type="PROSITE" id="PS50206">
    <property type="entry name" value="RHODANESE_3"/>
    <property type="match status" value="1"/>
</dbReference>